<evidence type="ECO:0000256" key="1">
    <source>
        <dbReference type="SAM" id="MobiDB-lite"/>
    </source>
</evidence>
<dbReference type="AlphaFoldDB" id="A0AA88DAG6"/>
<protein>
    <submittedName>
        <fullName evidence="2">Uncharacterized protein</fullName>
    </submittedName>
</protein>
<comment type="caution">
    <text evidence="2">The sequence shown here is derived from an EMBL/GenBank/DDBJ whole genome shotgun (WGS) entry which is preliminary data.</text>
</comment>
<evidence type="ECO:0000313" key="2">
    <source>
        <dbReference type="EMBL" id="GMN47982.1"/>
    </source>
</evidence>
<name>A0AA88DAG6_FICCA</name>
<proteinExistence type="predicted"/>
<keyword evidence="3" id="KW-1185">Reference proteome</keyword>
<dbReference type="Gramene" id="FCD_00011934-RA">
    <property type="protein sequence ID" value="FCD_00011934-RA:cds"/>
    <property type="gene ID" value="FCD_00011934"/>
</dbReference>
<dbReference type="EMBL" id="BTGU01000027">
    <property type="protein sequence ID" value="GMN47982.1"/>
    <property type="molecule type" value="Genomic_DNA"/>
</dbReference>
<gene>
    <name evidence="2" type="ORF">TIFTF001_017156</name>
</gene>
<reference evidence="2" key="1">
    <citation type="submission" date="2023-07" db="EMBL/GenBank/DDBJ databases">
        <title>draft genome sequence of fig (Ficus carica).</title>
        <authorList>
            <person name="Takahashi T."/>
            <person name="Nishimura K."/>
        </authorList>
    </citation>
    <scope>NUCLEOTIDE SEQUENCE</scope>
</reference>
<dbReference type="Proteomes" id="UP001187192">
    <property type="component" value="Unassembled WGS sequence"/>
</dbReference>
<feature type="compositionally biased region" description="Polar residues" evidence="1">
    <location>
        <begin position="61"/>
        <end position="72"/>
    </location>
</feature>
<evidence type="ECO:0000313" key="3">
    <source>
        <dbReference type="Proteomes" id="UP001187192"/>
    </source>
</evidence>
<sequence length="118" mass="13257">MEELTEMNEQGTLKVEGNNDILPMTLGTPEHLGKVCGAYMTLTAYFHKSTMIMNELAFSPHQESSNFTQPLNQEADIPQPVDPSHTPMVSKPRKKQPKNPKTDYDDVVYQMPNSTTSD</sequence>
<feature type="region of interest" description="Disordered" evidence="1">
    <location>
        <begin position="61"/>
        <end position="118"/>
    </location>
</feature>
<organism evidence="2 3">
    <name type="scientific">Ficus carica</name>
    <name type="common">Common fig</name>
    <dbReference type="NCBI Taxonomy" id="3494"/>
    <lineage>
        <taxon>Eukaryota</taxon>
        <taxon>Viridiplantae</taxon>
        <taxon>Streptophyta</taxon>
        <taxon>Embryophyta</taxon>
        <taxon>Tracheophyta</taxon>
        <taxon>Spermatophyta</taxon>
        <taxon>Magnoliopsida</taxon>
        <taxon>eudicotyledons</taxon>
        <taxon>Gunneridae</taxon>
        <taxon>Pentapetalae</taxon>
        <taxon>rosids</taxon>
        <taxon>fabids</taxon>
        <taxon>Rosales</taxon>
        <taxon>Moraceae</taxon>
        <taxon>Ficeae</taxon>
        <taxon>Ficus</taxon>
    </lineage>
</organism>
<accession>A0AA88DAG6</accession>